<keyword evidence="3" id="KW-1185">Reference proteome</keyword>
<sequence length="185" mass="20442">MFALSIFTSIGAASGNGRLRRTRRPEIDDERIRDRNRRPQILRLPAEVPLAVENAQPRVQPHEGAQIALGLPVSAPRNHQCEHRNDHRLVQIARKRAADDGARAIPQQIRQGGAQRRRSALRTLQIQGRTHGSDQRHVSPRNPRFDGDVGEIHGEEHGGEVTGGVVEVDGGGNQQRSAEFPGNEP</sequence>
<name>A0A4U5MD28_STECR</name>
<dbReference type="AlphaFoldDB" id="A0A4U5MD28"/>
<accession>A0A4U5MD28</accession>
<organism evidence="2 3">
    <name type="scientific">Steinernema carpocapsae</name>
    <name type="common">Entomopathogenic nematode</name>
    <dbReference type="NCBI Taxonomy" id="34508"/>
    <lineage>
        <taxon>Eukaryota</taxon>
        <taxon>Metazoa</taxon>
        <taxon>Ecdysozoa</taxon>
        <taxon>Nematoda</taxon>
        <taxon>Chromadorea</taxon>
        <taxon>Rhabditida</taxon>
        <taxon>Tylenchina</taxon>
        <taxon>Panagrolaimomorpha</taxon>
        <taxon>Strongyloidoidea</taxon>
        <taxon>Steinernematidae</taxon>
        <taxon>Steinernema</taxon>
    </lineage>
</organism>
<protein>
    <submittedName>
        <fullName evidence="2">Uncharacterized protein</fullName>
    </submittedName>
</protein>
<reference evidence="2 3" key="1">
    <citation type="journal article" date="2015" name="Genome Biol.">
        <title>Comparative genomics of Steinernema reveals deeply conserved gene regulatory networks.</title>
        <authorList>
            <person name="Dillman A.R."/>
            <person name="Macchietto M."/>
            <person name="Porter C.F."/>
            <person name="Rogers A."/>
            <person name="Williams B."/>
            <person name="Antoshechkin I."/>
            <person name="Lee M.M."/>
            <person name="Goodwin Z."/>
            <person name="Lu X."/>
            <person name="Lewis E.E."/>
            <person name="Goodrich-Blair H."/>
            <person name="Stock S.P."/>
            <person name="Adams B.J."/>
            <person name="Sternberg P.W."/>
            <person name="Mortazavi A."/>
        </authorList>
    </citation>
    <scope>NUCLEOTIDE SEQUENCE [LARGE SCALE GENOMIC DNA]</scope>
    <source>
        <strain evidence="2 3">ALL</strain>
    </source>
</reference>
<gene>
    <name evidence="2" type="ORF">L596_023245</name>
</gene>
<reference evidence="2 3" key="2">
    <citation type="journal article" date="2019" name="G3 (Bethesda)">
        <title>Hybrid Assembly of the Genome of the Entomopathogenic Nematode Steinernema carpocapsae Identifies the X-Chromosome.</title>
        <authorList>
            <person name="Serra L."/>
            <person name="Macchietto M."/>
            <person name="Macias-Munoz A."/>
            <person name="McGill C.J."/>
            <person name="Rodriguez I.M."/>
            <person name="Rodriguez B."/>
            <person name="Murad R."/>
            <person name="Mortazavi A."/>
        </authorList>
    </citation>
    <scope>NUCLEOTIDE SEQUENCE [LARGE SCALE GENOMIC DNA]</scope>
    <source>
        <strain evidence="2 3">ALL</strain>
    </source>
</reference>
<evidence type="ECO:0000313" key="2">
    <source>
        <dbReference type="EMBL" id="TKR67030.1"/>
    </source>
</evidence>
<feature type="region of interest" description="Disordered" evidence="1">
    <location>
        <begin position="126"/>
        <end position="185"/>
    </location>
</feature>
<dbReference type="Proteomes" id="UP000298663">
    <property type="component" value="Unassembled WGS sequence"/>
</dbReference>
<evidence type="ECO:0000256" key="1">
    <source>
        <dbReference type="SAM" id="MobiDB-lite"/>
    </source>
</evidence>
<comment type="caution">
    <text evidence="2">The sequence shown here is derived from an EMBL/GenBank/DDBJ whole genome shotgun (WGS) entry which is preliminary data.</text>
</comment>
<evidence type="ECO:0000313" key="3">
    <source>
        <dbReference type="Proteomes" id="UP000298663"/>
    </source>
</evidence>
<dbReference type="EMBL" id="AZBU02000008">
    <property type="protein sequence ID" value="TKR67030.1"/>
    <property type="molecule type" value="Genomic_DNA"/>
</dbReference>
<proteinExistence type="predicted"/>
<feature type="compositionally biased region" description="Basic and acidic residues" evidence="1">
    <location>
        <begin position="131"/>
        <end position="159"/>
    </location>
</feature>